<dbReference type="Pfam" id="PF18826">
    <property type="entry name" value="bVLRF1"/>
    <property type="match status" value="1"/>
</dbReference>
<feature type="active site" evidence="10">
    <location>
        <position position="175"/>
    </location>
</feature>
<keyword evidence="5" id="KW-0677">Repeat</keyword>
<sequence>DEEREDEDDDEEDGEENNDEDDFKITQINVVPVSIFGRIFRKNTPKQIPMYQYPPDLPFDPKKIWNERMFHCSSGVYLRKDTDENSNYLIIGDNNDTQVSIKTWKTIWPLKYQKLCQEKEGQIPIEMEQVCKEMVWCIILCHGGKFAGAIYRNDELIKHKTFHRYVKRAKQGKRQANFIGSGHHGKSAGGLKRNLNETKLREEIQCLLTSWQDYLQNQCTSIFLHCPGPVNTSALFGTSEEQAYLYPELNNGSLNETLSNERLRHIAAKSKAGIQATSKKGNQTDANWKGKGDEYRLWKKNPILYKIPVATKRVTLREVEKVCRYFSTAWMRVEGTT</sequence>
<dbReference type="InterPro" id="IPR041175">
    <property type="entry name" value="VLRF1/Vms1"/>
</dbReference>
<dbReference type="PANTHER" id="PTHR16036:SF2">
    <property type="entry name" value="TRNA ENDONUCLEASE ANKZF1"/>
    <property type="match status" value="1"/>
</dbReference>
<accession>X6NCT7</accession>
<feature type="non-terminal residue" evidence="13">
    <location>
        <position position="1"/>
    </location>
</feature>
<feature type="domain" description="VLRF1" evidence="12">
    <location>
        <begin position="132"/>
        <end position="277"/>
    </location>
</feature>
<keyword evidence="7 10" id="KW-0378">Hydrolase</keyword>
<evidence type="ECO:0000256" key="9">
    <source>
        <dbReference type="ARBA" id="ARBA00023054"/>
    </source>
</evidence>
<comment type="subcellular location">
    <subcellularLocation>
        <location evidence="1">Cytoplasm</location>
    </subcellularLocation>
</comment>
<keyword evidence="14" id="KW-1185">Reference proteome</keyword>
<evidence type="ECO:0000256" key="10">
    <source>
        <dbReference type="PROSITE-ProRule" id="PRU01389"/>
    </source>
</evidence>
<evidence type="ECO:0000256" key="3">
    <source>
        <dbReference type="ARBA" id="ARBA00022490"/>
    </source>
</evidence>
<reference evidence="13 14" key="1">
    <citation type="journal article" date="2013" name="Curr. Biol.">
        <title>The Genome of the Foraminiferan Reticulomyxa filosa.</title>
        <authorList>
            <person name="Glockner G."/>
            <person name="Hulsmann N."/>
            <person name="Schleicher M."/>
            <person name="Noegel A.A."/>
            <person name="Eichinger L."/>
            <person name="Gallinger C."/>
            <person name="Pawlowski J."/>
            <person name="Sierra R."/>
            <person name="Euteneuer U."/>
            <person name="Pillet L."/>
            <person name="Moustafa A."/>
            <person name="Platzer M."/>
            <person name="Groth M."/>
            <person name="Szafranski K."/>
            <person name="Schliwa M."/>
        </authorList>
    </citation>
    <scope>NUCLEOTIDE SEQUENCE [LARGE SCALE GENOMIC DNA]</scope>
</reference>
<keyword evidence="3 10" id="KW-0963">Cytoplasm</keyword>
<evidence type="ECO:0000313" key="14">
    <source>
        <dbReference type="Proteomes" id="UP000023152"/>
    </source>
</evidence>
<evidence type="ECO:0000256" key="11">
    <source>
        <dbReference type="SAM" id="MobiDB-lite"/>
    </source>
</evidence>
<dbReference type="PROSITE" id="PS52044">
    <property type="entry name" value="VLRF1"/>
    <property type="match status" value="1"/>
</dbReference>
<dbReference type="OrthoDB" id="429841at2759"/>
<comment type="similarity">
    <text evidence="2 10">Belongs to the ANKZF1/VMS1 family.</text>
</comment>
<feature type="region of interest" description="Disordered" evidence="11">
    <location>
        <begin position="1"/>
        <end position="24"/>
    </location>
</feature>
<proteinExistence type="inferred from homology"/>
<keyword evidence="8" id="KW-0040">ANK repeat</keyword>
<dbReference type="EMBL" id="ASPP01009419">
    <property type="protein sequence ID" value="ETO24135.1"/>
    <property type="molecule type" value="Genomic_DNA"/>
</dbReference>
<dbReference type="PANTHER" id="PTHR16036">
    <property type="entry name" value="ANKYRIN REPEAT AND ZINC FINGER DOMAIN-CONTAINING PROTEIN 1"/>
    <property type="match status" value="1"/>
</dbReference>
<evidence type="ECO:0000256" key="5">
    <source>
        <dbReference type="ARBA" id="ARBA00022737"/>
    </source>
</evidence>
<comment type="caution">
    <text evidence="13">The sequence shown here is derived from an EMBL/GenBank/DDBJ whole genome shotgun (WGS) entry which is preliminary data.</text>
</comment>
<dbReference type="InterPro" id="IPR047139">
    <property type="entry name" value="ANKZ1/VMS1"/>
</dbReference>
<dbReference type="GO" id="GO:0036503">
    <property type="term" value="P:ERAD pathway"/>
    <property type="evidence" value="ECO:0007669"/>
    <property type="project" value="TreeGrafter"/>
</dbReference>
<comment type="domain">
    <text evidence="10">The VLRF1 domain mediates binding to the 60S ribosomal subunit.</text>
</comment>
<dbReference type="GO" id="GO:0016787">
    <property type="term" value="F:hydrolase activity"/>
    <property type="evidence" value="ECO:0007669"/>
    <property type="project" value="UniProtKB-KW"/>
</dbReference>
<protein>
    <recommendedName>
        <fullName evidence="12">VLRF1 domain-containing protein</fullName>
    </recommendedName>
</protein>
<evidence type="ECO:0000256" key="4">
    <source>
        <dbReference type="ARBA" id="ARBA00022722"/>
    </source>
</evidence>
<evidence type="ECO:0000256" key="2">
    <source>
        <dbReference type="ARBA" id="ARBA00009262"/>
    </source>
</evidence>
<keyword evidence="6 10" id="KW-0255">Endonuclease</keyword>
<name>X6NCT7_RETFI</name>
<evidence type="ECO:0000256" key="1">
    <source>
        <dbReference type="ARBA" id="ARBA00004496"/>
    </source>
</evidence>
<dbReference type="GO" id="GO:0004519">
    <property type="term" value="F:endonuclease activity"/>
    <property type="evidence" value="ECO:0007669"/>
    <property type="project" value="UniProtKB-KW"/>
</dbReference>
<organism evidence="13 14">
    <name type="scientific">Reticulomyxa filosa</name>
    <dbReference type="NCBI Taxonomy" id="46433"/>
    <lineage>
        <taxon>Eukaryota</taxon>
        <taxon>Sar</taxon>
        <taxon>Rhizaria</taxon>
        <taxon>Retaria</taxon>
        <taxon>Foraminifera</taxon>
        <taxon>Monothalamids</taxon>
        <taxon>Reticulomyxidae</taxon>
        <taxon>Reticulomyxa</taxon>
    </lineage>
</organism>
<gene>
    <name evidence="13" type="ORF">RFI_13019</name>
</gene>
<evidence type="ECO:0000259" key="12">
    <source>
        <dbReference type="PROSITE" id="PS52044"/>
    </source>
</evidence>
<evidence type="ECO:0000256" key="6">
    <source>
        <dbReference type="ARBA" id="ARBA00022759"/>
    </source>
</evidence>
<keyword evidence="9" id="KW-0175">Coiled coil</keyword>
<dbReference type="Proteomes" id="UP000023152">
    <property type="component" value="Unassembled WGS sequence"/>
</dbReference>
<dbReference type="AlphaFoldDB" id="X6NCT7"/>
<keyword evidence="4 10" id="KW-0540">Nuclease</keyword>
<evidence type="ECO:0000256" key="8">
    <source>
        <dbReference type="ARBA" id="ARBA00023043"/>
    </source>
</evidence>
<evidence type="ECO:0000313" key="13">
    <source>
        <dbReference type="EMBL" id="ETO24135.1"/>
    </source>
</evidence>
<dbReference type="GO" id="GO:0005737">
    <property type="term" value="C:cytoplasm"/>
    <property type="evidence" value="ECO:0007669"/>
    <property type="project" value="UniProtKB-SubCell"/>
</dbReference>
<feature type="compositionally biased region" description="Acidic residues" evidence="11">
    <location>
        <begin position="1"/>
        <end position="22"/>
    </location>
</feature>
<evidence type="ECO:0000256" key="7">
    <source>
        <dbReference type="ARBA" id="ARBA00022801"/>
    </source>
</evidence>